<feature type="transmembrane region" description="Helical" evidence="9">
    <location>
        <begin position="61"/>
        <end position="81"/>
    </location>
</feature>
<evidence type="ECO:0000256" key="3">
    <source>
        <dbReference type="ARBA" id="ARBA00022989"/>
    </source>
</evidence>
<keyword evidence="2 8" id="KW-0812">Transmembrane</keyword>
<keyword evidence="3 9" id="KW-1133">Transmembrane helix</keyword>
<evidence type="ECO:0000313" key="11">
    <source>
        <dbReference type="EMBL" id="KAJ1093213.1"/>
    </source>
</evidence>
<keyword evidence="5 9" id="KW-0472">Membrane</keyword>
<sequence>MAGNGVGLWMSFRLKAWKPNSVYLLNLSLADFLVLFCLLFRTDYYIRRKNWVYGDVPCRMLLFMLAANRAAGIIFLTAVAVDRYLRIVHPFHRLNRVSARGAVLVSSILWVIVVAMTVYLLTEPHLFQFQNSTQCESFNICPDSFSTAIWHDAYYIWQFLVPLGIISYCTVCITLQLRGSTIDRDGRILKAVRCVLAITIVFTICYFPSNITRISILVRKFQRTERCEDFRNFSLAFYCSVCFTYFYSMLNPVVYYFSNPNFKGLFKGFWQKLSHAEAEESPSFQIMADN</sequence>
<comment type="subcellular location">
    <subcellularLocation>
        <location evidence="1">Membrane</location>
        <topology evidence="1">Multi-pass membrane protein</topology>
    </subcellularLocation>
</comment>
<keyword evidence="4 8" id="KW-0297">G-protein coupled receptor</keyword>
<dbReference type="InterPro" id="IPR017452">
    <property type="entry name" value="GPCR_Rhodpsn_7TM"/>
</dbReference>
<dbReference type="GO" id="GO:0016020">
    <property type="term" value="C:membrane"/>
    <property type="evidence" value="ECO:0007669"/>
    <property type="project" value="UniProtKB-SubCell"/>
</dbReference>
<dbReference type="EMBL" id="JANPWB010000015">
    <property type="protein sequence ID" value="KAJ1093213.1"/>
    <property type="molecule type" value="Genomic_DNA"/>
</dbReference>
<gene>
    <name evidence="11" type="ORF">NDU88_006318</name>
</gene>
<accession>A0AAV7LUJ7</accession>
<dbReference type="InterPro" id="IPR051893">
    <property type="entry name" value="HCARs"/>
</dbReference>
<comment type="caution">
    <text evidence="11">The sequence shown here is derived from an EMBL/GenBank/DDBJ whole genome shotgun (WGS) entry which is preliminary data.</text>
</comment>
<comment type="similarity">
    <text evidence="8">Belongs to the G-protein coupled receptor 1 family.</text>
</comment>
<feature type="transmembrane region" description="Helical" evidence="9">
    <location>
        <begin position="154"/>
        <end position="176"/>
    </location>
</feature>
<evidence type="ECO:0000256" key="2">
    <source>
        <dbReference type="ARBA" id="ARBA00022692"/>
    </source>
</evidence>
<evidence type="ECO:0000256" key="1">
    <source>
        <dbReference type="ARBA" id="ARBA00004141"/>
    </source>
</evidence>
<feature type="transmembrane region" description="Helical" evidence="9">
    <location>
        <begin position="235"/>
        <end position="257"/>
    </location>
</feature>
<organism evidence="11 12">
    <name type="scientific">Pleurodeles waltl</name>
    <name type="common">Iberian ribbed newt</name>
    <dbReference type="NCBI Taxonomy" id="8319"/>
    <lineage>
        <taxon>Eukaryota</taxon>
        <taxon>Metazoa</taxon>
        <taxon>Chordata</taxon>
        <taxon>Craniata</taxon>
        <taxon>Vertebrata</taxon>
        <taxon>Euteleostomi</taxon>
        <taxon>Amphibia</taxon>
        <taxon>Batrachia</taxon>
        <taxon>Caudata</taxon>
        <taxon>Salamandroidea</taxon>
        <taxon>Salamandridae</taxon>
        <taxon>Pleurodelinae</taxon>
        <taxon>Pleurodeles</taxon>
    </lineage>
</organism>
<dbReference type="Proteomes" id="UP001066276">
    <property type="component" value="Chromosome 11"/>
</dbReference>
<dbReference type="GO" id="GO:0004930">
    <property type="term" value="F:G protein-coupled receptor activity"/>
    <property type="evidence" value="ECO:0007669"/>
    <property type="project" value="UniProtKB-KW"/>
</dbReference>
<evidence type="ECO:0000256" key="5">
    <source>
        <dbReference type="ARBA" id="ARBA00023136"/>
    </source>
</evidence>
<keyword evidence="7 8" id="KW-0807">Transducer</keyword>
<dbReference type="SUPFAM" id="SSF81321">
    <property type="entry name" value="Family A G protein-coupled receptor-like"/>
    <property type="match status" value="1"/>
</dbReference>
<reference evidence="11" key="1">
    <citation type="journal article" date="2022" name="bioRxiv">
        <title>Sequencing and chromosome-scale assembly of the giantPleurodeles waltlgenome.</title>
        <authorList>
            <person name="Brown T."/>
            <person name="Elewa A."/>
            <person name="Iarovenko S."/>
            <person name="Subramanian E."/>
            <person name="Araus A.J."/>
            <person name="Petzold A."/>
            <person name="Susuki M."/>
            <person name="Suzuki K.-i.T."/>
            <person name="Hayashi T."/>
            <person name="Toyoda A."/>
            <person name="Oliveira C."/>
            <person name="Osipova E."/>
            <person name="Leigh N.D."/>
            <person name="Simon A."/>
            <person name="Yun M.H."/>
        </authorList>
    </citation>
    <scope>NUCLEOTIDE SEQUENCE</scope>
    <source>
        <strain evidence="11">20211129_DDA</strain>
        <tissue evidence="11">Liver</tissue>
    </source>
</reference>
<feature type="domain" description="G-protein coupled receptors family 1 profile" evidence="10">
    <location>
        <begin position="3"/>
        <end position="255"/>
    </location>
</feature>
<dbReference type="PANTHER" id="PTHR46048">
    <property type="entry name" value="HYDROXYCARBOXYLIC ACID RECEPTOR 2"/>
    <property type="match status" value="1"/>
</dbReference>
<evidence type="ECO:0000256" key="9">
    <source>
        <dbReference type="SAM" id="Phobius"/>
    </source>
</evidence>
<dbReference type="Gene3D" id="1.20.1070.10">
    <property type="entry name" value="Rhodopsin 7-helix transmembrane proteins"/>
    <property type="match status" value="1"/>
</dbReference>
<dbReference type="InterPro" id="IPR000276">
    <property type="entry name" value="GPCR_Rhodpsn"/>
</dbReference>
<evidence type="ECO:0000256" key="4">
    <source>
        <dbReference type="ARBA" id="ARBA00023040"/>
    </source>
</evidence>
<evidence type="ECO:0000256" key="8">
    <source>
        <dbReference type="RuleBase" id="RU000688"/>
    </source>
</evidence>
<protein>
    <recommendedName>
        <fullName evidence="10">G-protein coupled receptors family 1 profile domain-containing protein</fullName>
    </recommendedName>
</protein>
<feature type="transmembrane region" description="Helical" evidence="9">
    <location>
        <begin position="21"/>
        <end position="41"/>
    </location>
</feature>
<keyword evidence="6 8" id="KW-0675">Receptor</keyword>
<dbReference type="PRINTS" id="PR00237">
    <property type="entry name" value="GPCRRHODOPSN"/>
</dbReference>
<feature type="transmembrane region" description="Helical" evidence="9">
    <location>
        <begin position="188"/>
        <end position="209"/>
    </location>
</feature>
<name>A0AAV7LUJ7_PLEWA</name>
<feature type="transmembrane region" description="Helical" evidence="9">
    <location>
        <begin position="102"/>
        <end position="122"/>
    </location>
</feature>
<evidence type="ECO:0000259" key="10">
    <source>
        <dbReference type="PROSITE" id="PS50262"/>
    </source>
</evidence>
<dbReference type="Pfam" id="PF00001">
    <property type="entry name" value="7tm_1"/>
    <property type="match status" value="1"/>
</dbReference>
<evidence type="ECO:0000256" key="6">
    <source>
        <dbReference type="ARBA" id="ARBA00023170"/>
    </source>
</evidence>
<dbReference type="PROSITE" id="PS50262">
    <property type="entry name" value="G_PROTEIN_RECEP_F1_2"/>
    <property type="match status" value="1"/>
</dbReference>
<evidence type="ECO:0000313" key="12">
    <source>
        <dbReference type="Proteomes" id="UP001066276"/>
    </source>
</evidence>
<dbReference type="PANTHER" id="PTHR46048:SF7">
    <property type="entry name" value="12-(S)-HYDROXY-5,8,10,14-EICOSATETRAENOIC ACID RECEPTOR"/>
    <property type="match status" value="1"/>
</dbReference>
<dbReference type="PROSITE" id="PS00237">
    <property type="entry name" value="G_PROTEIN_RECEP_F1_1"/>
    <property type="match status" value="1"/>
</dbReference>
<keyword evidence="12" id="KW-1185">Reference proteome</keyword>
<evidence type="ECO:0000256" key="7">
    <source>
        <dbReference type="ARBA" id="ARBA00023224"/>
    </source>
</evidence>
<dbReference type="AlphaFoldDB" id="A0AAV7LUJ7"/>
<proteinExistence type="inferred from homology"/>